<dbReference type="PANTHER" id="PTHR10824:SF4">
    <property type="entry name" value="ACYL-COENZYME A THIOESTERASE 1-LIKE"/>
    <property type="match status" value="1"/>
</dbReference>
<name>A0ABV9K128_9BACI</name>
<comment type="caution">
    <text evidence="2">The sequence shown here is derived from an EMBL/GenBank/DDBJ whole genome shotgun (WGS) entry which is preliminary data.</text>
</comment>
<evidence type="ECO:0000259" key="1">
    <source>
        <dbReference type="Pfam" id="PF04775"/>
    </source>
</evidence>
<gene>
    <name evidence="2" type="ORF">ACFO3P_16295</name>
</gene>
<dbReference type="EMBL" id="JBHSFT010000044">
    <property type="protein sequence ID" value="MFC4663739.1"/>
    <property type="molecule type" value="Genomic_DNA"/>
</dbReference>
<dbReference type="PANTHER" id="PTHR10824">
    <property type="entry name" value="ACYL-COENZYME A THIOESTERASE-RELATED"/>
    <property type="match status" value="1"/>
</dbReference>
<dbReference type="InterPro" id="IPR042490">
    <property type="entry name" value="Thio_Ohase/BAAT_N"/>
</dbReference>
<protein>
    <submittedName>
        <fullName evidence="2">Acyl-CoA thioesterase/BAAT N-terminal domain-containing protein</fullName>
    </submittedName>
</protein>
<proteinExistence type="predicted"/>
<reference evidence="3" key="1">
    <citation type="journal article" date="2019" name="Int. J. Syst. Evol. Microbiol.">
        <title>The Global Catalogue of Microorganisms (GCM) 10K type strain sequencing project: providing services to taxonomists for standard genome sequencing and annotation.</title>
        <authorList>
            <consortium name="The Broad Institute Genomics Platform"/>
            <consortium name="The Broad Institute Genome Sequencing Center for Infectious Disease"/>
            <person name="Wu L."/>
            <person name="Ma J."/>
        </authorList>
    </citation>
    <scope>NUCLEOTIDE SEQUENCE [LARGE SCALE GENOMIC DNA]</scope>
    <source>
        <strain evidence="3">CCUG 37257</strain>
    </source>
</reference>
<sequence>MELHKIHFSANSNLIDSQVEISMSGLSPCEIVILKAEMQDNFGIDWESCAVFEADTEGRVDLMTAQPISGTYSEADAAGLFWSMLPNSNAPSKKQIPLNPLEVKLILKRQEALLDVLSLKRHFVLPEVKRIPVREQGIVATLFSQPTLCLGDQKVVYMKKMLRF</sequence>
<dbReference type="Proteomes" id="UP001595988">
    <property type="component" value="Unassembled WGS sequence"/>
</dbReference>
<dbReference type="InterPro" id="IPR006862">
    <property type="entry name" value="Thio_Ohase/aa_AcTrfase"/>
</dbReference>
<evidence type="ECO:0000313" key="3">
    <source>
        <dbReference type="Proteomes" id="UP001595988"/>
    </source>
</evidence>
<dbReference type="Pfam" id="PF04775">
    <property type="entry name" value="Bile_Hydr_Trans"/>
    <property type="match status" value="1"/>
</dbReference>
<feature type="domain" description="Acyl-CoA thioester hydrolase/bile acid-CoA amino acid N-acetyltransferase" evidence="1">
    <location>
        <begin position="16"/>
        <end position="135"/>
    </location>
</feature>
<organism evidence="2 3">
    <name type="scientific">Oceanobacillus aidingensis</name>
    <dbReference type="NCBI Taxonomy" id="645964"/>
    <lineage>
        <taxon>Bacteria</taxon>
        <taxon>Bacillati</taxon>
        <taxon>Bacillota</taxon>
        <taxon>Bacilli</taxon>
        <taxon>Bacillales</taxon>
        <taxon>Bacillaceae</taxon>
        <taxon>Oceanobacillus</taxon>
    </lineage>
</organism>
<accession>A0ABV9K128</accession>
<keyword evidence="3" id="KW-1185">Reference proteome</keyword>
<dbReference type="Gene3D" id="2.60.40.2240">
    <property type="entry name" value="Acyl-CoA thioester hydrolase/BAAT N-terminal domain"/>
    <property type="match status" value="1"/>
</dbReference>
<evidence type="ECO:0000313" key="2">
    <source>
        <dbReference type="EMBL" id="MFC4663739.1"/>
    </source>
</evidence>
<dbReference type="RefSeq" id="WP_289585218.1">
    <property type="nucleotide sequence ID" value="NZ_JBHSFT010000044.1"/>
</dbReference>